<dbReference type="InterPro" id="IPR025272">
    <property type="entry name" value="SocA_Panacea"/>
</dbReference>
<proteinExistence type="predicted"/>
<evidence type="ECO:0000313" key="2">
    <source>
        <dbReference type="EMBL" id="PWB87632.1"/>
    </source>
</evidence>
<sequence>MKFNRTKYIDLIMYILTQCSYKPNFGKTMLCSLLYFIDFNHYELYGRLMTNETYIKSKRGIQPAHFREVMNDLISGGYLFFRKEPYYNRLVNKYYPIVIPNVKFSEMELELIRYCLNKLSNRNAYSITKYAIKDPPIIIAGLGDEIDFRYVFSRDKEYSILKDMH</sequence>
<dbReference type="OrthoDB" id="77772at2157"/>
<evidence type="ECO:0000313" key="3">
    <source>
        <dbReference type="Proteomes" id="UP000251717"/>
    </source>
</evidence>
<feature type="domain" description="Antitoxin SocA-like Panacea" evidence="1">
    <location>
        <begin position="33"/>
        <end position="132"/>
    </location>
</feature>
<reference evidence="2 3" key="1">
    <citation type="submission" date="2017-03" db="EMBL/GenBank/DDBJ databases">
        <title>Genome sequence of Methanobrevibacter thaueri.</title>
        <authorList>
            <person name="Poehlein A."/>
            <person name="Seedorf H."/>
            <person name="Daniel R."/>
        </authorList>
    </citation>
    <scope>NUCLEOTIDE SEQUENCE [LARGE SCALE GENOMIC DNA]</scope>
    <source>
        <strain evidence="2 3">DSM 11995</strain>
    </source>
</reference>
<name>A0A315YA37_9EURY</name>
<dbReference type="Pfam" id="PF13274">
    <property type="entry name" value="SocA_Panacea"/>
    <property type="match status" value="1"/>
</dbReference>
<accession>A0A315YA37</accession>
<evidence type="ECO:0000259" key="1">
    <source>
        <dbReference type="Pfam" id="PF13274"/>
    </source>
</evidence>
<keyword evidence="3" id="KW-1185">Reference proteome</keyword>
<comment type="caution">
    <text evidence="2">The sequence shown here is derived from an EMBL/GenBank/DDBJ whole genome shotgun (WGS) entry which is preliminary data.</text>
</comment>
<protein>
    <recommendedName>
        <fullName evidence="1">Antitoxin SocA-like Panacea domain-containing protein</fullName>
    </recommendedName>
</protein>
<dbReference type="AlphaFoldDB" id="A0A315YA37"/>
<gene>
    <name evidence="2" type="ORF">MBBTH_07870</name>
</gene>
<dbReference type="EMBL" id="MZGS01000018">
    <property type="protein sequence ID" value="PWB87632.1"/>
    <property type="molecule type" value="Genomic_DNA"/>
</dbReference>
<dbReference type="RefSeq" id="WP_116591756.1">
    <property type="nucleotide sequence ID" value="NZ_MZGS01000018.1"/>
</dbReference>
<organism evidence="2 3">
    <name type="scientific">Methanobrevibacter thaueri</name>
    <dbReference type="NCBI Taxonomy" id="190975"/>
    <lineage>
        <taxon>Archaea</taxon>
        <taxon>Methanobacteriati</taxon>
        <taxon>Methanobacteriota</taxon>
        <taxon>Methanomada group</taxon>
        <taxon>Methanobacteria</taxon>
        <taxon>Methanobacteriales</taxon>
        <taxon>Methanobacteriaceae</taxon>
        <taxon>Methanobrevibacter</taxon>
    </lineage>
</organism>
<dbReference type="Proteomes" id="UP000251717">
    <property type="component" value="Unassembled WGS sequence"/>
</dbReference>